<dbReference type="InterPro" id="IPR039430">
    <property type="entry name" value="Thymidylate_kin-like_dom"/>
</dbReference>
<keyword evidence="13" id="KW-1185">Reference proteome</keyword>
<comment type="caution">
    <text evidence="10">Lacks conserved residue(s) required for the propagation of feature annotation.</text>
</comment>
<keyword evidence="5 10" id="KW-0545">Nucleotide biosynthesis</keyword>
<sequence length="202" mass="21518">MRPRGLFVTVDGPGGVGKSTAATALADHLRALGHPAHATAEPSTGAIGRLTRDLADGLRGHALACLVAADRYDHLAREIRPVRAAGTTVVCDRYLASTLVLQRLDGVPVEYLLALNAAVDRPDLAVILTADPAEIGRRLTARGAHHRFERDPASTAREVEFYHDAAETLRRHDVPVEVIDVSVLTPSGVVAAIARAVLALRR</sequence>
<organism evidence="12 13">
    <name type="scientific">Allostreptomyces psammosilenae</name>
    <dbReference type="NCBI Taxonomy" id="1892865"/>
    <lineage>
        <taxon>Bacteria</taxon>
        <taxon>Bacillati</taxon>
        <taxon>Actinomycetota</taxon>
        <taxon>Actinomycetes</taxon>
        <taxon>Kitasatosporales</taxon>
        <taxon>Streptomycetaceae</taxon>
        <taxon>Allostreptomyces</taxon>
    </lineage>
</organism>
<evidence type="ECO:0000256" key="5">
    <source>
        <dbReference type="ARBA" id="ARBA00022727"/>
    </source>
</evidence>
<evidence type="ECO:0000256" key="2">
    <source>
        <dbReference type="ARBA" id="ARBA00012980"/>
    </source>
</evidence>
<evidence type="ECO:0000256" key="4">
    <source>
        <dbReference type="ARBA" id="ARBA00022679"/>
    </source>
</evidence>
<comment type="caution">
    <text evidence="12">The sequence shown here is derived from an EMBL/GenBank/DDBJ whole genome shotgun (WGS) entry which is preliminary data.</text>
</comment>
<dbReference type="GO" id="GO:0005737">
    <property type="term" value="C:cytoplasm"/>
    <property type="evidence" value="ECO:0007669"/>
    <property type="project" value="TreeGrafter"/>
</dbReference>
<dbReference type="GO" id="GO:0004798">
    <property type="term" value="F:dTMP kinase activity"/>
    <property type="evidence" value="ECO:0007669"/>
    <property type="project" value="UniProtKB-UniRule"/>
</dbReference>
<dbReference type="GO" id="GO:0006227">
    <property type="term" value="P:dUDP biosynthetic process"/>
    <property type="evidence" value="ECO:0007669"/>
    <property type="project" value="TreeGrafter"/>
</dbReference>
<dbReference type="GO" id="GO:0006233">
    <property type="term" value="P:dTDP biosynthetic process"/>
    <property type="evidence" value="ECO:0007669"/>
    <property type="project" value="InterPro"/>
</dbReference>
<dbReference type="InterPro" id="IPR027417">
    <property type="entry name" value="P-loop_NTPase"/>
</dbReference>
<dbReference type="CDD" id="cd01672">
    <property type="entry name" value="TMPK"/>
    <property type="match status" value="1"/>
</dbReference>
<evidence type="ECO:0000256" key="7">
    <source>
        <dbReference type="ARBA" id="ARBA00022777"/>
    </source>
</evidence>
<dbReference type="GO" id="GO:0006235">
    <property type="term" value="P:dTTP biosynthetic process"/>
    <property type="evidence" value="ECO:0007669"/>
    <property type="project" value="UniProtKB-UniRule"/>
</dbReference>
<dbReference type="EC" id="2.7.4.9" evidence="2 10"/>
<evidence type="ECO:0000256" key="8">
    <source>
        <dbReference type="ARBA" id="ARBA00022840"/>
    </source>
</evidence>
<feature type="domain" description="Thymidylate kinase-like" evidence="11">
    <location>
        <begin position="10"/>
        <end position="166"/>
    </location>
</feature>
<evidence type="ECO:0000256" key="9">
    <source>
        <dbReference type="ARBA" id="ARBA00048743"/>
    </source>
</evidence>
<dbReference type="Gene3D" id="3.40.50.300">
    <property type="entry name" value="P-loop containing nucleotide triphosphate hydrolases"/>
    <property type="match status" value="1"/>
</dbReference>
<dbReference type="PANTHER" id="PTHR10344">
    <property type="entry name" value="THYMIDYLATE KINASE"/>
    <property type="match status" value="1"/>
</dbReference>
<evidence type="ECO:0000256" key="6">
    <source>
        <dbReference type="ARBA" id="ARBA00022741"/>
    </source>
</evidence>
<keyword evidence="6 10" id="KW-0547">Nucleotide-binding</keyword>
<evidence type="ECO:0000259" key="11">
    <source>
        <dbReference type="Pfam" id="PF02223"/>
    </source>
</evidence>
<dbReference type="SUPFAM" id="SSF52540">
    <property type="entry name" value="P-loop containing nucleoside triphosphate hydrolases"/>
    <property type="match status" value="1"/>
</dbReference>
<evidence type="ECO:0000313" key="13">
    <source>
        <dbReference type="Proteomes" id="UP000567795"/>
    </source>
</evidence>
<dbReference type="Proteomes" id="UP000567795">
    <property type="component" value="Unassembled WGS sequence"/>
</dbReference>
<keyword evidence="4 10" id="KW-0808">Transferase</keyword>
<dbReference type="PANTHER" id="PTHR10344:SF4">
    <property type="entry name" value="UMP-CMP KINASE 2, MITOCHONDRIAL"/>
    <property type="match status" value="1"/>
</dbReference>
<gene>
    <name evidence="10" type="primary">tmk</name>
    <name evidence="12" type="ORF">FHU37_004825</name>
</gene>
<dbReference type="EMBL" id="JACBZD010000002">
    <property type="protein sequence ID" value="NYI07796.1"/>
    <property type="molecule type" value="Genomic_DNA"/>
</dbReference>
<dbReference type="GO" id="GO:0005524">
    <property type="term" value="F:ATP binding"/>
    <property type="evidence" value="ECO:0007669"/>
    <property type="project" value="UniProtKB-UniRule"/>
</dbReference>
<dbReference type="InterPro" id="IPR018094">
    <property type="entry name" value="Thymidylate_kinase"/>
</dbReference>
<reference evidence="12 13" key="1">
    <citation type="submission" date="2020-07" db="EMBL/GenBank/DDBJ databases">
        <title>Sequencing the genomes of 1000 actinobacteria strains.</title>
        <authorList>
            <person name="Klenk H.-P."/>
        </authorList>
    </citation>
    <scope>NUCLEOTIDE SEQUENCE [LARGE SCALE GENOMIC DNA]</scope>
    <source>
        <strain evidence="12 13">DSM 42178</strain>
    </source>
</reference>
<evidence type="ECO:0000256" key="3">
    <source>
        <dbReference type="ARBA" id="ARBA00017144"/>
    </source>
</evidence>
<dbReference type="RefSeq" id="WP_179816736.1">
    <property type="nucleotide sequence ID" value="NZ_JACBZD010000002.1"/>
</dbReference>
<comment type="similarity">
    <text evidence="1 10">Belongs to the thymidylate kinase family.</text>
</comment>
<dbReference type="AlphaFoldDB" id="A0A852ZZN2"/>
<dbReference type="NCBIfam" id="TIGR00041">
    <property type="entry name" value="DTMP_kinase"/>
    <property type="match status" value="1"/>
</dbReference>
<evidence type="ECO:0000256" key="1">
    <source>
        <dbReference type="ARBA" id="ARBA00009776"/>
    </source>
</evidence>
<protein>
    <recommendedName>
        <fullName evidence="3 10">Thymidylate kinase</fullName>
        <ecNumber evidence="2 10">2.7.4.9</ecNumber>
    </recommendedName>
    <alternativeName>
        <fullName evidence="10">dTMP kinase</fullName>
    </alternativeName>
</protein>
<proteinExistence type="inferred from homology"/>
<dbReference type="HAMAP" id="MF_00165">
    <property type="entry name" value="Thymidylate_kinase"/>
    <property type="match status" value="1"/>
</dbReference>
<evidence type="ECO:0000313" key="12">
    <source>
        <dbReference type="EMBL" id="NYI07796.1"/>
    </source>
</evidence>
<evidence type="ECO:0000256" key="10">
    <source>
        <dbReference type="HAMAP-Rule" id="MF_00165"/>
    </source>
</evidence>
<keyword evidence="8 10" id="KW-0067">ATP-binding</keyword>
<accession>A0A852ZZN2</accession>
<name>A0A852ZZN2_9ACTN</name>
<dbReference type="Pfam" id="PF02223">
    <property type="entry name" value="Thymidylate_kin"/>
    <property type="match status" value="1"/>
</dbReference>
<keyword evidence="7 10" id="KW-0418">Kinase</keyword>
<comment type="catalytic activity">
    <reaction evidence="9 10">
        <text>dTMP + ATP = dTDP + ADP</text>
        <dbReference type="Rhea" id="RHEA:13517"/>
        <dbReference type="ChEBI" id="CHEBI:30616"/>
        <dbReference type="ChEBI" id="CHEBI:58369"/>
        <dbReference type="ChEBI" id="CHEBI:63528"/>
        <dbReference type="ChEBI" id="CHEBI:456216"/>
        <dbReference type="EC" id="2.7.4.9"/>
    </reaction>
</comment>
<comment type="function">
    <text evidence="10">Phosphorylation of dTMP to form dTDP in both de novo and salvage pathways of dTTP synthesis.</text>
</comment>